<dbReference type="EMBL" id="JBFAQK010000028">
    <property type="protein sequence ID" value="MEV4683147.1"/>
    <property type="molecule type" value="Genomic_DNA"/>
</dbReference>
<protein>
    <submittedName>
        <fullName evidence="1">Uncharacterized protein</fullName>
    </submittedName>
</protein>
<name>A0ABV3HX33_9ACTN</name>
<evidence type="ECO:0000313" key="2">
    <source>
        <dbReference type="Proteomes" id="UP001552521"/>
    </source>
</evidence>
<comment type="caution">
    <text evidence="1">The sequence shown here is derived from an EMBL/GenBank/DDBJ whole genome shotgun (WGS) entry which is preliminary data.</text>
</comment>
<proteinExistence type="predicted"/>
<dbReference type="Proteomes" id="UP001552521">
    <property type="component" value="Unassembled WGS sequence"/>
</dbReference>
<organism evidence="1 2">
    <name type="scientific">Streptomyces kurssanovii</name>
    <dbReference type="NCBI Taxonomy" id="67312"/>
    <lineage>
        <taxon>Bacteria</taxon>
        <taxon>Bacillati</taxon>
        <taxon>Actinomycetota</taxon>
        <taxon>Actinomycetes</taxon>
        <taxon>Kitasatosporales</taxon>
        <taxon>Streptomycetaceae</taxon>
        <taxon>Streptomyces</taxon>
    </lineage>
</organism>
<sequence>MSRWLSNPDILVEQGAVHRGFAERGDLAGLARSVMEAACHNGCMTGPGAEAMAWLRQLPDRDRLELAGIWAEWHARTTPADAPSAEAFRRNTSYLRAELLVVATGVARGLDPDLMAGERQAVLTELAGQHVAFGHREWELADAEIEAGRIPGPEVLATLRRTVIDYHAEPALREVLTRFPGPVLNPGEAWADQALEDAAAGGEPWHRLLGHRAPVSAGVPSAKWLDAGRDLLDAAGPESVRRSAHRWFELVGRERSVPLRGSRGPAAYDPYNAQALRALAWLLSLLPPRDDTCDALARLVETSLRALPGSGAYPVRVAEAGVVALTRIGTADARLELDGLRRHVTHKTVLRRIDRALAA</sequence>
<accession>A0ABV3HX33</accession>
<keyword evidence="2" id="KW-1185">Reference proteome</keyword>
<evidence type="ECO:0000313" key="1">
    <source>
        <dbReference type="EMBL" id="MEV4683147.1"/>
    </source>
</evidence>
<reference evidence="1 2" key="1">
    <citation type="submission" date="2024-06" db="EMBL/GenBank/DDBJ databases">
        <title>The Natural Products Discovery Center: Release of the First 8490 Sequenced Strains for Exploring Actinobacteria Biosynthetic Diversity.</title>
        <authorList>
            <person name="Kalkreuter E."/>
            <person name="Kautsar S.A."/>
            <person name="Yang D."/>
            <person name="Bader C.D."/>
            <person name="Teijaro C.N."/>
            <person name="Fluegel L."/>
            <person name="Davis C.M."/>
            <person name="Simpson J.R."/>
            <person name="Lauterbach L."/>
            <person name="Steele A.D."/>
            <person name="Gui C."/>
            <person name="Meng S."/>
            <person name="Li G."/>
            <person name="Viehrig K."/>
            <person name="Ye F."/>
            <person name="Su P."/>
            <person name="Kiefer A.F."/>
            <person name="Nichols A."/>
            <person name="Cepeda A.J."/>
            <person name="Yan W."/>
            <person name="Fan B."/>
            <person name="Jiang Y."/>
            <person name="Adhikari A."/>
            <person name="Zheng C.-J."/>
            <person name="Schuster L."/>
            <person name="Cowan T.M."/>
            <person name="Smanski M.J."/>
            <person name="Chevrette M.G."/>
            <person name="De Carvalho L.P.S."/>
            <person name="Shen B."/>
        </authorList>
    </citation>
    <scope>NUCLEOTIDE SEQUENCE [LARGE SCALE GENOMIC DNA]</scope>
    <source>
        <strain evidence="1 2">NPDC049344</strain>
    </source>
</reference>
<dbReference type="RefSeq" id="WP_364596202.1">
    <property type="nucleotide sequence ID" value="NZ_JBFAQK010000028.1"/>
</dbReference>
<gene>
    <name evidence="1" type="ORF">AB0K36_20425</name>
</gene>